<dbReference type="InterPro" id="IPR041413">
    <property type="entry name" value="MLTR_LBD"/>
</dbReference>
<accession>A0A1H1R667</accession>
<evidence type="ECO:0000313" key="4">
    <source>
        <dbReference type="Proteomes" id="UP000199103"/>
    </source>
</evidence>
<protein>
    <submittedName>
        <fullName evidence="3">Transcriptional regulator, contains XRE-family HTH domain</fullName>
    </submittedName>
</protein>
<evidence type="ECO:0000313" key="3">
    <source>
        <dbReference type="EMBL" id="SDS31105.1"/>
    </source>
</evidence>
<organism evidence="3 4">
    <name type="scientific">Microlunatus soli</name>
    <dbReference type="NCBI Taxonomy" id="630515"/>
    <lineage>
        <taxon>Bacteria</taxon>
        <taxon>Bacillati</taxon>
        <taxon>Actinomycetota</taxon>
        <taxon>Actinomycetes</taxon>
        <taxon>Propionibacteriales</taxon>
        <taxon>Propionibacteriaceae</taxon>
        <taxon>Microlunatus</taxon>
    </lineage>
</organism>
<gene>
    <name evidence="3" type="ORF">SAMN04489812_1520</name>
</gene>
<reference evidence="3 4" key="1">
    <citation type="submission" date="2016-10" db="EMBL/GenBank/DDBJ databases">
        <authorList>
            <person name="de Groot N.N."/>
        </authorList>
    </citation>
    <scope>NUCLEOTIDE SEQUENCE [LARGE SCALE GENOMIC DNA]</scope>
    <source>
        <strain evidence="3 4">DSM 21800</strain>
    </source>
</reference>
<dbReference type="InterPro" id="IPR010982">
    <property type="entry name" value="Lambda_DNA-bd_dom_sf"/>
</dbReference>
<dbReference type="Pfam" id="PF17765">
    <property type="entry name" value="MLTR_LBD"/>
    <property type="match status" value="1"/>
</dbReference>
<dbReference type="CDD" id="cd00093">
    <property type="entry name" value="HTH_XRE"/>
    <property type="match status" value="1"/>
</dbReference>
<evidence type="ECO:0000256" key="1">
    <source>
        <dbReference type="SAM" id="MobiDB-lite"/>
    </source>
</evidence>
<feature type="region of interest" description="Disordered" evidence="1">
    <location>
        <begin position="276"/>
        <end position="313"/>
    </location>
</feature>
<dbReference type="EMBL" id="LT629772">
    <property type="protein sequence ID" value="SDS31105.1"/>
    <property type="molecule type" value="Genomic_DNA"/>
</dbReference>
<dbReference type="OrthoDB" id="3212310at2"/>
<dbReference type="Gene3D" id="1.10.260.40">
    <property type="entry name" value="lambda repressor-like DNA-binding domains"/>
    <property type="match status" value="1"/>
</dbReference>
<keyword evidence="4" id="KW-1185">Reference proteome</keyword>
<dbReference type="STRING" id="630515.SAMN04489812_1520"/>
<dbReference type="SMART" id="SM00530">
    <property type="entry name" value="HTH_XRE"/>
    <property type="match status" value="1"/>
</dbReference>
<proteinExistence type="predicted"/>
<dbReference type="PANTHER" id="PTHR35010:SF2">
    <property type="entry name" value="BLL4672 PROTEIN"/>
    <property type="match status" value="1"/>
</dbReference>
<sequence length="313" mass="33506">MPTRNGTGSGPTNDLGSLLRARRELVRPEDVGLPRGERRRTPGLRRHEVASLAGISVEYLTRLEQGHDRHPSIQVVGAIADALKMGPHDKLHLHDLVAKSHGRDLACSVGCPVHQVVPATLRDLLGRLDPAPAVVVAPGTELCAWNDSFAALMRPFGLLSSEPRPSMIRFAFTDPRAKQVVADWGAMADALVTWLHTNANPGTEAIVDELSALAGSEFADRWSRRPLGRLDLGLGSVVSPDVGRLELQAETLAARDGFSLVVHLPVGSVTEAALARLSRPSGSPRSSRETSGVQRDRRSPLTSTAVEVVGSNT</sequence>
<feature type="domain" description="HTH cro/C1-type" evidence="2">
    <location>
        <begin position="43"/>
        <end position="91"/>
    </location>
</feature>
<dbReference type="Proteomes" id="UP000199103">
    <property type="component" value="Chromosome I"/>
</dbReference>
<dbReference type="Gene3D" id="3.30.450.180">
    <property type="match status" value="1"/>
</dbReference>
<dbReference type="RefSeq" id="WP_091522370.1">
    <property type="nucleotide sequence ID" value="NZ_LT629772.1"/>
</dbReference>
<evidence type="ECO:0000259" key="2">
    <source>
        <dbReference type="PROSITE" id="PS50943"/>
    </source>
</evidence>
<feature type="compositionally biased region" description="Polar residues" evidence="1">
    <location>
        <begin position="300"/>
        <end position="313"/>
    </location>
</feature>
<name>A0A1H1R667_9ACTN</name>
<dbReference type="PANTHER" id="PTHR35010">
    <property type="entry name" value="BLL4672 PROTEIN-RELATED"/>
    <property type="match status" value="1"/>
</dbReference>
<dbReference type="GO" id="GO:0003677">
    <property type="term" value="F:DNA binding"/>
    <property type="evidence" value="ECO:0007669"/>
    <property type="project" value="InterPro"/>
</dbReference>
<dbReference type="Pfam" id="PF13560">
    <property type="entry name" value="HTH_31"/>
    <property type="match status" value="1"/>
</dbReference>
<feature type="compositionally biased region" description="Low complexity" evidence="1">
    <location>
        <begin position="276"/>
        <end position="285"/>
    </location>
</feature>
<dbReference type="SUPFAM" id="SSF47413">
    <property type="entry name" value="lambda repressor-like DNA-binding domains"/>
    <property type="match status" value="1"/>
</dbReference>
<dbReference type="AlphaFoldDB" id="A0A1H1R667"/>
<dbReference type="InterPro" id="IPR001387">
    <property type="entry name" value="Cro/C1-type_HTH"/>
</dbReference>
<dbReference type="PROSITE" id="PS50943">
    <property type="entry name" value="HTH_CROC1"/>
    <property type="match status" value="1"/>
</dbReference>